<comment type="similarity">
    <text evidence="1">Belongs to the SNF7 family.</text>
</comment>
<evidence type="ECO:0000313" key="5">
    <source>
        <dbReference type="Proteomes" id="UP000008909"/>
    </source>
</evidence>
<evidence type="ECO:0000313" key="4">
    <source>
        <dbReference type="EMBL" id="GAA50364.1"/>
    </source>
</evidence>
<accession>G7YBN0</accession>
<proteinExistence type="inferred from homology"/>
<name>G7YBN0_CLOSI</name>
<protein>
    <submittedName>
        <fullName evidence="4">Charged multivesicular body protein 2A</fullName>
    </submittedName>
</protein>
<keyword evidence="5" id="KW-1185">Reference proteome</keyword>
<dbReference type="AlphaFoldDB" id="G7YBN0"/>
<dbReference type="Pfam" id="PF03357">
    <property type="entry name" value="Snf7"/>
    <property type="match status" value="1"/>
</dbReference>
<feature type="compositionally biased region" description="Basic and acidic residues" evidence="3">
    <location>
        <begin position="164"/>
        <end position="176"/>
    </location>
</feature>
<dbReference type="EMBL" id="DF143038">
    <property type="protein sequence ID" value="GAA50364.1"/>
    <property type="molecule type" value="Genomic_DNA"/>
</dbReference>
<reference key="2">
    <citation type="submission" date="2011-10" db="EMBL/GenBank/DDBJ databases">
        <title>The genome and transcriptome sequence of Clonorchis sinensis provide insights into the carcinogenic liver fluke.</title>
        <authorList>
            <person name="Wang X."/>
            <person name="Huang Y."/>
            <person name="Chen W."/>
            <person name="Liu H."/>
            <person name="Guo L."/>
            <person name="Chen Y."/>
            <person name="Luo F."/>
            <person name="Zhou W."/>
            <person name="Sun J."/>
            <person name="Mao Q."/>
            <person name="Liang P."/>
            <person name="Zhou C."/>
            <person name="Tian Y."/>
            <person name="Men J."/>
            <person name="Lv X."/>
            <person name="Huang L."/>
            <person name="Zhou J."/>
            <person name="Hu Y."/>
            <person name="Li R."/>
            <person name="Zhang F."/>
            <person name="Lei H."/>
            <person name="Li X."/>
            <person name="Hu X."/>
            <person name="Liang C."/>
            <person name="Xu J."/>
            <person name="Wu Z."/>
            <person name="Yu X."/>
        </authorList>
    </citation>
    <scope>NUCLEOTIDE SEQUENCE</scope>
    <source>
        <strain>Henan</strain>
    </source>
</reference>
<dbReference type="GO" id="GO:0007034">
    <property type="term" value="P:vacuolar transport"/>
    <property type="evidence" value="ECO:0007669"/>
    <property type="project" value="InterPro"/>
</dbReference>
<evidence type="ECO:0000256" key="1">
    <source>
        <dbReference type="ARBA" id="ARBA00006190"/>
    </source>
</evidence>
<sequence>MGYKKMEHFDAKPSQVSEIVQHWLLAPLNQHLIGPPYFHYPALEFSFGVAVGNKNELLPAMSYATHQKPVGVFGFDRDTGRKTGAFEDINTKKTAARMKVDNELSFLNEYSAPSIPGPSTAKKVIQLSDAAIKTALSPLVDRNSSRPKGGTERVPSSSGRKFRRGEPRPSKAKGLDKPGSSRSQQGRMQTGMRICPNRFKLGPASVEELHRTIVQKVHEAELLRKWLLASNPWTIERVSRYLTFFALEYRRIREDLILTNALFVQGERQPLNDKKKTDPGNLGESTDPVYQSVNRRKTVDEQLRANKRAISRAVRELDGEKRRLEQDKTRIKTEIKKLAKQNEMDAVRILAKQIVRNDHYCKKFTLMRTNLEAVSLKLQTLKSTNAMGQTMKQVTQVMKRMNASMKLPQLQRIMMEFEKESGLLDSKEEMMSDAIDDALGEDDIDESEAIVNSVLAELGIEMNEQLSNLPGSGAITTGQANTPGRVAIPTPAGPAGPAGSGSMDGTIDEDDLEARLARLKRT</sequence>
<feature type="region of interest" description="Disordered" evidence="3">
    <location>
        <begin position="490"/>
        <end position="522"/>
    </location>
</feature>
<dbReference type="Proteomes" id="UP000008909">
    <property type="component" value="Unassembled WGS sequence"/>
</dbReference>
<organism evidence="4 5">
    <name type="scientific">Clonorchis sinensis</name>
    <name type="common">Chinese liver fluke</name>
    <dbReference type="NCBI Taxonomy" id="79923"/>
    <lineage>
        <taxon>Eukaryota</taxon>
        <taxon>Metazoa</taxon>
        <taxon>Spiralia</taxon>
        <taxon>Lophotrochozoa</taxon>
        <taxon>Platyhelminthes</taxon>
        <taxon>Trematoda</taxon>
        <taxon>Digenea</taxon>
        <taxon>Opisthorchiida</taxon>
        <taxon>Opisthorchiata</taxon>
        <taxon>Opisthorchiidae</taxon>
        <taxon>Clonorchis</taxon>
    </lineage>
</organism>
<dbReference type="PANTHER" id="PTHR10476">
    <property type="entry name" value="CHARGED MULTIVESICULAR BODY PROTEIN"/>
    <property type="match status" value="1"/>
</dbReference>
<reference evidence="4" key="1">
    <citation type="journal article" date="2011" name="Genome Biol.">
        <title>The draft genome of the carcinogenic human liver fluke Clonorchis sinensis.</title>
        <authorList>
            <person name="Wang X."/>
            <person name="Chen W."/>
            <person name="Huang Y."/>
            <person name="Sun J."/>
            <person name="Men J."/>
            <person name="Liu H."/>
            <person name="Luo F."/>
            <person name="Guo L."/>
            <person name="Lv X."/>
            <person name="Deng C."/>
            <person name="Zhou C."/>
            <person name="Fan Y."/>
            <person name="Li X."/>
            <person name="Huang L."/>
            <person name="Hu Y."/>
            <person name="Liang C."/>
            <person name="Hu X."/>
            <person name="Xu J."/>
            <person name="Yu X."/>
        </authorList>
    </citation>
    <scope>NUCLEOTIDE SEQUENCE [LARGE SCALE GENOMIC DNA]</scope>
    <source>
        <strain evidence="4">Henan</strain>
    </source>
</reference>
<gene>
    <name evidence="4" type="ORF">CLF_104425</name>
</gene>
<feature type="compositionally biased region" description="Low complexity" evidence="3">
    <location>
        <begin position="490"/>
        <end position="501"/>
    </location>
</feature>
<evidence type="ECO:0000256" key="3">
    <source>
        <dbReference type="SAM" id="MobiDB-lite"/>
    </source>
</evidence>
<dbReference type="InterPro" id="IPR005024">
    <property type="entry name" value="Snf7_fam"/>
</dbReference>
<dbReference type="Gene3D" id="6.10.140.1230">
    <property type="match status" value="1"/>
</dbReference>
<keyword evidence="2" id="KW-0175">Coiled coil</keyword>
<evidence type="ECO:0000256" key="2">
    <source>
        <dbReference type="SAM" id="Coils"/>
    </source>
</evidence>
<feature type="region of interest" description="Disordered" evidence="3">
    <location>
        <begin position="138"/>
        <end position="190"/>
    </location>
</feature>
<feature type="coiled-coil region" evidence="2">
    <location>
        <begin position="307"/>
        <end position="341"/>
    </location>
</feature>